<protein>
    <recommendedName>
        <fullName evidence="4">AIG1-type G domain-containing protein</fullName>
    </recommendedName>
</protein>
<dbReference type="Pfam" id="PF04548">
    <property type="entry name" value="AIG1"/>
    <property type="match status" value="2"/>
</dbReference>
<evidence type="ECO:0000256" key="2">
    <source>
        <dbReference type="ARBA" id="ARBA00022741"/>
    </source>
</evidence>
<keyword evidence="3" id="KW-0342">GTP-binding</keyword>
<evidence type="ECO:0000313" key="6">
    <source>
        <dbReference type="Proteomes" id="UP000694621"/>
    </source>
</evidence>
<proteinExistence type="inferred from homology"/>
<dbReference type="GO" id="GO:0005525">
    <property type="term" value="F:GTP binding"/>
    <property type="evidence" value="ECO:0007669"/>
    <property type="project" value="UniProtKB-KW"/>
</dbReference>
<dbReference type="FunFam" id="3.40.50.300:FF:000366">
    <property type="entry name" value="GTPase, IMAP family member 2"/>
    <property type="match status" value="1"/>
</dbReference>
<name>A0A8B9HPQ1_ASTMX</name>
<dbReference type="PROSITE" id="PS51720">
    <property type="entry name" value="G_AIG1"/>
    <property type="match status" value="2"/>
</dbReference>
<dbReference type="PANTHER" id="PTHR10903:SF170">
    <property type="entry name" value="GTPASE IMAP FAMILY MEMBER 7"/>
    <property type="match status" value="1"/>
</dbReference>
<feature type="domain" description="AIG1-type G" evidence="4">
    <location>
        <begin position="23"/>
        <end position="213"/>
    </location>
</feature>
<dbReference type="InterPro" id="IPR045058">
    <property type="entry name" value="GIMA/IAN/Toc"/>
</dbReference>
<evidence type="ECO:0000256" key="3">
    <source>
        <dbReference type="ARBA" id="ARBA00023134"/>
    </source>
</evidence>
<dbReference type="AlphaFoldDB" id="A0A8B9HPQ1"/>
<dbReference type="InterPro" id="IPR027417">
    <property type="entry name" value="P-loop_NTPase"/>
</dbReference>
<dbReference type="Ensembl" id="ENSAMXT00005017477.1">
    <property type="protein sequence ID" value="ENSAMXP00005015835.1"/>
    <property type="gene ID" value="ENSAMXG00005008315.1"/>
</dbReference>
<dbReference type="InterPro" id="IPR006703">
    <property type="entry name" value="G_AIG1"/>
</dbReference>
<evidence type="ECO:0000259" key="4">
    <source>
        <dbReference type="PROSITE" id="PS51720"/>
    </source>
</evidence>
<dbReference type="CDD" id="cd01852">
    <property type="entry name" value="AIG1"/>
    <property type="match status" value="1"/>
</dbReference>
<comment type="similarity">
    <text evidence="1">Belongs to the TRAFAC class TrmE-Era-EngA-EngB-Septin-like GTPase superfamily. AIG1/Toc34/Toc159-like paraseptin GTPase family. IAN subfamily.</text>
</comment>
<evidence type="ECO:0000313" key="5">
    <source>
        <dbReference type="Ensembl" id="ENSAMXP00005015835.1"/>
    </source>
</evidence>
<dbReference type="SUPFAM" id="SSF52540">
    <property type="entry name" value="P-loop containing nucleoside triphosphate hydrolases"/>
    <property type="match status" value="2"/>
</dbReference>
<dbReference type="Proteomes" id="UP000694621">
    <property type="component" value="Unplaced"/>
</dbReference>
<sequence length="447" mass="50423">MYLIKLYKTPKFLQCQLCFLSGSQRLNLVLCGSNRVLKFSISDLILGQRELRSESRSVCVRREAEVCGRLITLVELPALYSSQLSEEEVMRETLRCVSLCDPGVHAFLLVLPEGRLTDEDKREMEKIQNIFCSKVDNHLMVLFTTEPAVSGNTTNFIRHNKTARKPADSSGQRYRILETKVGKNSKQVPELLDEIEKTLTTKPYSLYMYVKAQEERAQQRLQESHKEELSLMQMKVQELKEKLQTEGYEDEPLDSTCLRTVLIGKTGSGKSATGNTILGKDVFVSEASMVSVTKISQKVVGKIQGRTVAVVDTPGLFDTTLSNEDVTEEIQKCISLSAPGPHAFIIVLSVGRFTKEELETLDLIKKIFGPKAANFSIVLFTREDDLKNQPIEQYIENGDSRMKKLIRDCGGRVLAFDNKNKDSNQVSKLLKQIENLIKSNKGQHFTN</sequence>
<organism evidence="5 6">
    <name type="scientific">Astyanax mexicanus</name>
    <name type="common">Blind cave fish</name>
    <name type="synonym">Astyanax fasciatus mexicanus</name>
    <dbReference type="NCBI Taxonomy" id="7994"/>
    <lineage>
        <taxon>Eukaryota</taxon>
        <taxon>Metazoa</taxon>
        <taxon>Chordata</taxon>
        <taxon>Craniata</taxon>
        <taxon>Vertebrata</taxon>
        <taxon>Euteleostomi</taxon>
        <taxon>Actinopterygii</taxon>
        <taxon>Neopterygii</taxon>
        <taxon>Teleostei</taxon>
        <taxon>Ostariophysi</taxon>
        <taxon>Characiformes</taxon>
        <taxon>Characoidei</taxon>
        <taxon>Acestrorhamphidae</taxon>
        <taxon>Acestrorhamphinae</taxon>
        <taxon>Astyanax</taxon>
    </lineage>
</organism>
<evidence type="ECO:0000256" key="1">
    <source>
        <dbReference type="ARBA" id="ARBA00008535"/>
    </source>
</evidence>
<dbReference type="Gene3D" id="3.40.50.300">
    <property type="entry name" value="P-loop containing nucleotide triphosphate hydrolases"/>
    <property type="match status" value="2"/>
</dbReference>
<accession>A0A8B9HPQ1</accession>
<reference evidence="5" key="1">
    <citation type="submission" date="2025-08" db="UniProtKB">
        <authorList>
            <consortium name="Ensembl"/>
        </authorList>
    </citation>
    <scope>IDENTIFICATION</scope>
</reference>
<feature type="domain" description="AIG1-type G" evidence="4">
    <location>
        <begin position="255"/>
        <end position="447"/>
    </location>
</feature>
<dbReference type="PANTHER" id="PTHR10903">
    <property type="entry name" value="GTPASE, IMAP FAMILY MEMBER-RELATED"/>
    <property type="match status" value="1"/>
</dbReference>
<keyword evidence="2" id="KW-0547">Nucleotide-binding</keyword>